<keyword evidence="3" id="KW-1185">Reference proteome</keyword>
<dbReference type="InterPro" id="IPR029787">
    <property type="entry name" value="Nucleotide_cyclase"/>
</dbReference>
<dbReference type="SUPFAM" id="SSF48452">
    <property type="entry name" value="TPR-like"/>
    <property type="match status" value="2"/>
</dbReference>
<dbReference type="InterPro" id="IPR050469">
    <property type="entry name" value="Diguanylate_Cyclase"/>
</dbReference>
<comment type="caution">
    <text evidence="2">The sequence shown here is derived from an EMBL/GenBank/DDBJ whole genome shotgun (WGS) entry which is preliminary data.</text>
</comment>
<dbReference type="EMBL" id="JASCTH010000045">
    <property type="protein sequence ID" value="MDI6105452.1"/>
    <property type="molecule type" value="Genomic_DNA"/>
</dbReference>
<dbReference type="NCBIfam" id="TIGR00254">
    <property type="entry name" value="GGDEF"/>
    <property type="match status" value="1"/>
</dbReference>
<dbReference type="Proteomes" id="UP001241758">
    <property type="component" value="Unassembled WGS sequence"/>
</dbReference>
<dbReference type="SMART" id="SM00267">
    <property type="entry name" value="GGDEF"/>
    <property type="match status" value="1"/>
</dbReference>
<dbReference type="CDD" id="cd01949">
    <property type="entry name" value="GGDEF"/>
    <property type="match status" value="1"/>
</dbReference>
<name>A0ABT6X0C6_9ACTN</name>
<dbReference type="InterPro" id="IPR000160">
    <property type="entry name" value="GGDEF_dom"/>
</dbReference>
<dbReference type="PANTHER" id="PTHR45138">
    <property type="entry name" value="REGULATORY COMPONENTS OF SENSORY TRANSDUCTION SYSTEM"/>
    <property type="match status" value="1"/>
</dbReference>
<dbReference type="Gene3D" id="3.30.70.270">
    <property type="match status" value="1"/>
</dbReference>
<dbReference type="InterPro" id="IPR011990">
    <property type="entry name" value="TPR-like_helical_dom_sf"/>
</dbReference>
<reference evidence="2 3" key="1">
    <citation type="submission" date="2023-05" db="EMBL/GenBank/DDBJ databases">
        <title>Actinoplanes sp. NEAU-A12 genome sequencing.</title>
        <authorList>
            <person name="Wang Z.-S."/>
        </authorList>
    </citation>
    <scope>NUCLEOTIDE SEQUENCE [LARGE SCALE GENOMIC DNA]</scope>
    <source>
        <strain evidence="2 3">NEAU-A12</strain>
    </source>
</reference>
<dbReference type="RefSeq" id="WP_282766916.1">
    <property type="nucleotide sequence ID" value="NZ_JASCTH010000045.1"/>
</dbReference>
<evidence type="ECO:0000313" key="2">
    <source>
        <dbReference type="EMBL" id="MDI6105452.1"/>
    </source>
</evidence>
<evidence type="ECO:0000259" key="1">
    <source>
        <dbReference type="PROSITE" id="PS50887"/>
    </source>
</evidence>
<organism evidence="2 3">
    <name type="scientific">Actinoplanes sandaracinus</name>
    <dbReference type="NCBI Taxonomy" id="3045177"/>
    <lineage>
        <taxon>Bacteria</taxon>
        <taxon>Bacillati</taxon>
        <taxon>Actinomycetota</taxon>
        <taxon>Actinomycetes</taxon>
        <taxon>Micromonosporales</taxon>
        <taxon>Micromonosporaceae</taxon>
        <taxon>Actinoplanes</taxon>
    </lineage>
</organism>
<evidence type="ECO:0000313" key="3">
    <source>
        <dbReference type="Proteomes" id="UP001241758"/>
    </source>
</evidence>
<gene>
    <name evidence="2" type="ORF">QLQ12_43405</name>
</gene>
<dbReference type="SUPFAM" id="SSF55073">
    <property type="entry name" value="Nucleotide cyclase"/>
    <property type="match status" value="1"/>
</dbReference>
<dbReference type="Pfam" id="PF00990">
    <property type="entry name" value="GGDEF"/>
    <property type="match status" value="1"/>
</dbReference>
<dbReference type="InterPro" id="IPR043128">
    <property type="entry name" value="Rev_trsase/Diguanyl_cyclase"/>
</dbReference>
<protein>
    <submittedName>
        <fullName evidence="2">Diguanylate cyclase</fullName>
    </submittedName>
</protein>
<sequence length="539" mass="58740">MVTTGEQGQPFPAAVPDRPVAAELEARLLALELNSAQDFRADLQKAVDLERAAERLGRRDLQLRARMVQADVLIREGDTGEAGRISHQMYAEAVQLGDPYVLARSHRALSIFFYQVGDVANTLAHAVHCMSFTGDDVPMAIRARHLSSLGVILDVSGSSAEAVRRFEEALAITTALGDGKQTLQILNNMTYTAYEQNDPERAAALVERMRQVARSSGVPLSATCLDTVARVAMLSGRHAEAESVLAPLVDGTLAHLVDEGHILVEAMVTTAEAQREQRAYDRAQATLEQATDLCEQRDLTGLRVQVRKARALLYAATGRYREAFEEHQRFHDESEALQCVQRDVRARTLQAVYEAEEARRTGEIFRQMAYRDALTGLHNRRHVDEQLPTLLAGTMVEPMSIALIDIDHFKRINDTLSHQVGDLVLQELAAVLQRSAPAGATVARLGGEEFVILLPGHDSVDGVRACEAVRQAIRDHDWRPVTGGLRVTASIGVTTVNCDDVSASAALAAADHNLYAAKHAGRDQVCAGAPVVVAAGREH</sequence>
<dbReference type="PROSITE" id="PS50887">
    <property type="entry name" value="GGDEF"/>
    <property type="match status" value="1"/>
</dbReference>
<feature type="domain" description="GGDEF" evidence="1">
    <location>
        <begin position="397"/>
        <end position="530"/>
    </location>
</feature>
<accession>A0ABT6X0C6</accession>
<dbReference type="PANTHER" id="PTHR45138:SF9">
    <property type="entry name" value="DIGUANYLATE CYCLASE DGCM-RELATED"/>
    <property type="match status" value="1"/>
</dbReference>
<proteinExistence type="predicted"/>
<dbReference type="Gene3D" id="1.25.40.10">
    <property type="entry name" value="Tetratricopeptide repeat domain"/>
    <property type="match status" value="1"/>
</dbReference>